<keyword evidence="3" id="KW-1185">Reference proteome</keyword>
<reference evidence="2 3" key="1">
    <citation type="journal article" date="2023" name="Plants (Basel)">
        <title>Bridging the Gap: Combining Genomics and Transcriptomics Approaches to Understand Stylosanthes scabra, an Orphan Legume from the Brazilian Caatinga.</title>
        <authorList>
            <person name="Ferreira-Neto J.R.C."/>
            <person name="da Silva M.D."/>
            <person name="Binneck E."/>
            <person name="de Melo N.F."/>
            <person name="da Silva R.H."/>
            <person name="de Melo A.L.T.M."/>
            <person name="Pandolfi V."/>
            <person name="Bustamante F.O."/>
            <person name="Brasileiro-Vidal A.C."/>
            <person name="Benko-Iseppon A.M."/>
        </authorList>
    </citation>
    <scope>NUCLEOTIDE SEQUENCE [LARGE SCALE GENOMIC DNA]</scope>
    <source>
        <tissue evidence="2">Leaves</tissue>
    </source>
</reference>
<feature type="region of interest" description="Disordered" evidence="1">
    <location>
        <begin position="137"/>
        <end position="185"/>
    </location>
</feature>
<proteinExistence type="predicted"/>
<comment type="caution">
    <text evidence="2">The sequence shown here is derived from an EMBL/GenBank/DDBJ whole genome shotgun (WGS) entry which is preliminary data.</text>
</comment>
<gene>
    <name evidence="2" type="ORF">PIB30_023843</name>
</gene>
<protein>
    <submittedName>
        <fullName evidence="2">Uncharacterized protein</fullName>
    </submittedName>
</protein>
<sequence length="185" mass="20077">MIEVEMENYSKTQQIVVCEEEEDNINGRDPKGTGATWKGCNEFELNWGHKGVGVVRDLSNAKKENDRVDIDGLQKTQVDDIEKSAIWKKKRRTFGNGALDFNAFDNDVVVVDAFLLFDEVIVVAILGGGVGRSAPGGGELDLGDKQPLEEGKGLTTSGDGDRSSTEEWPSAPPSSFSLPSSWVGD</sequence>
<accession>A0ABU6Q9U3</accession>
<organism evidence="2 3">
    <name type="scientific">Stylosanthes scabra</name>
    <dbReference type="NCBI Taxonomy" id="79078"/>
    <lineage>
        <taxon>Eukaryota</taxon>
        <taxon>Viridiplantae</taxon>
        <taxon>Streptophyta</taxon>
        <taxon>Embryophyta</taxon>
        <taxon>Tracheophyta</taxon>
        <taxon>Spermatophyta</taxon>
        <taxon>Magnoliopsida</taxon>
        <taxon>eudicotyledons</taxon>
        <taxon>Gunneridae</taxon>
        <taxon>Pentapetalae</taxon>
        <taxon>rosids</taxon>
        <taxon>fabids</taxon>
        <taxon>Fabales</taxon>
        <taxon>Fabaceae</taxon>
        <taxon>Papilionoideae</taxon>
        <taxon>50 kb inversion clade</taxon>
        <taxon>dalbergioids sensu lato</taxon>
        <taxon>Dalbergieae</taxon>
        <taxon>Pterocarpus clade</taxon>
        <taxon>Stylosanthes</taxon>
    </lineage>
</organism>
<feature type="compositionally biased region" description="Basic and acidic residues" evidence="1">
    <location>
        <begin position="142"/>
        <end position="152"/>
    </location>
</feature>
<dbReference type="Proteomes" id="UP001341840">
    <property type="component" value="Unassembled WGS sequence"/>
</dbReference>
<name>A0ABU6Q9U3_9FABA</name>
<evidence type="ECO:0000313" key="2">
    <source>
        <dbReference type="EMBL" id="MED6108435.1"/>
    </source>
</evidence>
<evidence type="ECO:0000256" key="1">
    <source>
        <dbReference type="SAM" id="MobiDB-lite"/>
    </source>
</evidence>
<dbReference type="EMBL" id="JASCZI010000084">
    <property type="protein sequence ID" value="MED6108435.1"/>
    <property type="molecule type" value="Genomic_DNA"/>
</dbReference>
<feature type="compositionally biased region" description="Low complexity" evidence="1">
    <location>
        <begin position="173"/>
        <end position="185"/>
    </location>
</feature>
<evidence type="ECO:0000313" key="3">
    <source>
        <dbReference type="Proteomes" id="UP001341840"/>
    </source>
</evidence>